<sequence>MAEPGVTAGPAAADGPAAAAAPAPPGLSEERGAPAASAPAPAPAPADSGPPAPVGGGGRRGSVATGAGRAEAPPPSEGLAAARVSVATDGGLENGCGSAGARGPGRGGPPGASDVRAEETAPELPAREGLASAAAAAAAAAEEEEEEEEERPRMETDPQREEELAGREGAGAAAGPRRSSPDARMNPLEAIQLELDTVNAQADRAFQQLEHKFGRMRRHYLERRNYIIQNIPGFWATAFRNHPQLAPMIRGRDAEMLRYVTSLEVKELRHPRAGCKFKFFFRRNPYFRNKLLVKEYEVRASGRVVSLSTPIAWRRGREPQSFIRRSQDVVCSFFTWFSDHSLPEADKIAEIIKEDLWPNPLQYYLLREGVRRARRRPIREPVEIPRPFGFQSG</sequence>
<gene>
    <name evidence="4" type="ORF">NYPRO_LOCUS11057</name>
</gene>
<evidence type="ECO:0000313" key="4">
    <source>
        <dbReference type="EMBL" id="CAD7678259.1"/>
    </source>
</evidence>
<evidence type="ECO:0000313" key="5">
    <source>
        <dbReference type="Proteomes" id="UP000645828"/>
    </source>
</evidence>
<feature type="compositionally biased region" description="Low complexity" evidence="3">
    <location>
        <begin position="61"/>
        <end position="70"/>
    </location>
</feature>
<feature type="region of interest" description="Disordered" evidence="3">
    <location>
        <begin position="1"/>
        <end position="183"/>
    </location>
</feature>
<feature type="compositionally biased region" description="Gly residues" evidence="3">
    <location>
        <begin position="92"/>
        <end position="110"/>
    </location>
</feature>
<dbReference type="PANTHER" id="PTHR11875">
    <property type="entry name" value="TESTIS-SPECIFIC Y-ENCODED PROTEIN"/>
    <property type="match status" value="1"/>
</dbReference>
<dbReference type="InterPro" id="IPR037231">
    <property type="entry name" value="NAP-like_sf"/>
</dbReference>
<dbReference type="InterPro" id="IPR002164">
    <property type="entry name" value="NAP_family"/>
</dbReference>
<dbReference type="FunFam" id="3.30.1120.90:FF:000002">
    <property type="entry name" value="Testis-specific Y-encoded-like protein 2"/>
    <property type="match status" value="1"/>
</dbReference>
<dbReference type="Proteomes" id="UP000645828">
    <property type="component" value="Unassembled WGS sequence"/>
</dbReference>
<proteinExistence type="inferred from homology"/>
<dbReference type="EMBL" id="CAJHUB010000680">
    <property type="protein sequence ID" value="CAD7678259.1"/>
    <property type="molecule type" value="Genomic_DNA"/>
</dbReference>
<organism evidence="4 5">
    <name type="scientific">Nyctereutes procyonoides</name>
    <name type="common">Raccoon dog</name>
    <name type="synonym">Canis procyonoides</name>
    <dbReference type="NCBI Taxonomy" id="34880"/>
    <lineage>
        <taxon>Eukaryota</taxon>
        <taxon>Metazoa</taxon>
        <taxon>Chordata</taxon>
        <taxon>Craniata</taxon>
        <taxon>Vertebrata</taxon>
        <taxon>Euteleostomi</taxon>
        <taxon>Mammalia</taxon>
        <taxon>Eutheria</taxon>
        <taxon>Laurasiatheria</taxon>
        <taxon>Carnivora</taxon>
        <taxon>Caniformia</taxon>
        <taxon>Canidae</taxon>
        <taxon>Nyctereutes</taxon>
    </lineage>
</organism>
<dbReference type="Pfam" id="PF00956">
    <property type="entry name" value="NAP"/>
    <property type="match status" value="1"/>
</dbReference>
<comment type="similarity">
    <text evidence="1 2">Belongs to the nucleosome assembly protein (NAP) family.</text>
</comment>
<dbReference type="Gene3D" id="3.30.1120.90">
    <property type="entry name" value="Nucleosome assembly protein"/>
    <property type="match status" value="1"/>
</dbReference>
<evidence type="ECO:0000256" key="1">
    <source>
        <dbReference type="ARBA" id="ARBA00009947"/>
    </source>
</evidence>
<evidence type="ECO:0000256" key="3">
    <source>
        <dbReference type="SAM" id="MobiDB-lite"/>
    </source>
</evidence>
<accession>A0A811YP26</accession>
<protein>
    <submittedName>
        <fullName evidence="4">(raccoon dog) hypothetical protein</fullName>
    </submittedName>
</protein>
<feature type="compositionally biased region" description="Pro residues" evidence="3">
    <location>
        <begin position="40"/>
        <end position="53"/>
    </location>
</feature>
<feature type="compositionally biased region" description="Low complexity" evidence="3">
    <location>
        <begin position="8"/>
        <end position="21"/>
    </location>
</feature>
<reference evidence="4" key="1">
    <citation type="submission" date="2020-12" db="EMBL/GenBank/DDBJ databases">
        <authorList>
            <consortium name="Molecular Ecology Group"/>
        </authorList>
    </citation>
    <scope>NUCLEOTIDE SEQUENCE</scope>
    <source>
        <strain evidence="4">TBG_1078</strain>
    </source>
</reference>
<dbReference type="GO" id="GO:0005634">
    <property type="term" value="C:nucleus"/>
    <property type="evidence" value="ECO:0007669"/>
    <property type="project" value="InterPro"/>
</dbReference>
<feature type="compositionally biased region" description="Basic and acidic residues" evidence="3">
    <location>
        <begin position="150"/>
        <end position="166"/>
    </location>
</feature>
<comment type="caution">
    <text evidence="4">The sequence shown here is derived from an EMBL/GenBank/DDBJ whole genome shotgun (WGS) entry which is preliminary data.</text>
</comment>
<name>A0A811YP26_NYCPR</name>
<dbReference type="SUPFAM" id="SSF143113">
    <property type="entry name" value="NAP-like"/>
    <property type="match status" value="1"/>
</dbReference>
<dbReference type="GO" id="GO:0006334">
    <property type="term" value="P:nucleosome assembly"/>
    <property type="evidence" value="ECO:0007669"/>
    <property type="project" value="InterPro"/>
</dbReference>
<dbReference type="AlphaFoldDB" id="A0A811YP26"/>
<evidence type="ECO:0000256" key="2">
    <source>
        <dbReference type="RuleBase" id="RU003876"/>
    </source>
</evidence>
<keyword evidence="5" id="KW-1185">Reference proteome</keyword>
<dbReference type="Gene3D" id="1.20.5.1500">
    <property type="match status" value="1"/>
</dbReference>